<evidence type="ECO:0000313" key="3">
    <source>
        <dbReference type="EMBL" id="BAQ01377.1"/>
    </source>
</evidence>
<feature type="transmembrane region" description="Helical" evidence="1">
    <location>
        <begin position="299"/>
        <end position="316"/>
    </location>
</feature>
<feature type="transmembrane region" description="Helical" evidence="1">
    <location>
        <begin position="269"/>
        <end position="287"/>
    </location>
</feature>
<keyword evidence="3" id="KW-0808">Transferase</keyword>
<dbReference type="AlphaFoldDB" id="A0A0A8J5T1"/>
<feature type="transmembrane region" description="Helical" evidence="1">
    <location>
        <begin position="75"/>
        <end position="95"/>
    </location>
</feature>
<keyword evidence="1" id="KW-0472">Membrane</keyword>
<name>A0A0A8J5T1_ECOLX</name>
<dbReference type="InterPro" id="IPR050879">
    <property type="entry name" value="Acyltransferase_3"/>
</dbReference>
<feature type="transmembrane region" description="Helical" evidence="1">
    <location>
        <begin position="116"/>
        <end position="137"/>
    </location>
</feature>
<dbReference type="GO" id="GO:0016020">
    <property type="term" value="C:membrane"/>
    <property type="evidence" value="ECO:0007669"/>
    <property type="project" value="TreeGrafter"/>
</dbReference>
<evidence type="ECO:0000259" key="2">
    <source>
        <dbReference type="Pfam" id="PF01757"/>
    </source>
</evidence>
<sequence>MLIGGYMQSNKYLFAQSNKYLFAHYLRGLAAITVIFAHYGSAYFNANPFLSSIVNVPRLTDTSYPWIIQQFPFDFPGFLATFGVCVFFMISGFVIPISIEKYKCCMFLIKRFFRLFPTYLFVYGVNLLVALMGYLIFKGHGVFYPFDIKDVLSSSLIGINTFINGVVGLDPVAWTLAIEILFYFTMAVVFNVVFKLKNKREIGLFDILMLSFLLNLCVIKLSKYYDVLFPAGGGLNGASLIKALFFISVMLLGTSFYLHAKGRITARALFFTLVAQFWGIVYVSMHIHQSAMYIDSSRVFSWIGITILVFSFCYFMDSQIKEHKVFGFFGDISYPLYLCHSYIGYLILGVVSSYLPILPRSFIILLPLPFVITVAWYIHKYVEMPSSRFLPQKTVINNYFIK</sequence>
<organism evidence="3">
    <name type="scientific">Escherichia coli</name>
    <dbReference type="NCBI Taxonomy" id="562"/>
    <lineage>
        <taxon>Bacteria</taxon>
        <taxon>Pseudomonadati</taxon>
        <taxon>Pseudomonadota</taxon>
        <taxon>Gammaproteobacteria</taxon>
        <taxon>Enterobacterales</taxon>
        <taxon>Enterobacteriaceae</taxon>
        <taxon>Escherichia</taxon>
    </lineage>
</organism>
<dbReference type="GO" id="GO:0016747">
    <property type="term" value="F:acyltransferase activity, transferring groups other than amino-acyl groups"/>
    <property type="evidence" value="ECO:0007669"/>
    <property type="project" value="InterPro"/>
</dbReference>
<feature type="transmembrane region" description="Helical" evidence="1">
    <location>
        <begin position="205"/>
        <end position="225"/>
    </location>
</feature>
<protein>
    <submittedName>
        <fullName evidence="3">Putative acetyltransferase</fullName>
    </submittedName>
</protein>
<keyword evidence="1" id="KW-0812">Transmembrane</keyword>
<evidence type="ECO:0000256" key="1">
    <source>
        <dbReference type="SAM" id="Phobius"/>
    </source>
</evidence>
<accession>A0A0A8J5T1</accession>
<feature type="transmembrane region" description="Helical" evidence="1">
    <location>
        <begin position="172"/>
        <end position="193"/>
    </location>
</feature>
<keyword evidence="1" id="KW-1133">Transmembrane helix</keyword>
<proteinExistence type="predicted"/>
<feature type="transmembrane region" description="Helical" evidence="1">
    <location>
        <begin position="336"/>
        <end position="355"/>
    </location>
</feature>
<dbReference type="EMBL" id="AB812040">
    <property type="protein sequence ID" value="BAQ01377.1"/>
    <property type="molecule type" value="Genomic_DNA"/>
</dbReference>
<dbReference type="InterPro" id="IPR002656">
    <property type="entry name" value="Acyl_transf_3_dom"/>
</dbReference>
<feature type="transmembrane region" description="Helical" evidence="1">
    <location>
        <begin position="21"/>
        <end position="40"/>
    </location>
</feature>
<dbReference type="GO" id="GO:0000271">
    <property type="term" value="P:polysaccharide biosynthetic process"/>
    <property type="evidence" value="ECO:0007669"/>
    <property type="project" value="TreeGrafter"/>
</dbReference>
<feature type="transmembrane region" description="Helical" evidence="1">
    <location>
        <begin position="361"/>
        <end position="378"/>
    </location>
</feature>
<feature type="domain" description="Acyltransferase 3" evidence="2">
    <location>
        <begin position="24"/>
        <end position="375"/>
    </location>
</feature>
<dbReference type="PANTHER" id="PTHR23028">
    <property type="entry name" value="ACETYLTRANSFERASE"/>
    <property type="match status" value="1"/>
</dbReference>
<reference evidence="3" key="1">
    <citation type="journal article" date="2014" name="DNA Res.">
        <title>A complete view of the genetic diversity of the Escherichia coli O-antigen biosynthesis gene cluster.</title>
        <authorList>
            <person name="Iguchi A."/>
            <person name="Iyoda S."/>
            <person name="Kikuchi T."/>
            <person name="Ogura Y."/>
            <person name="Katsura K."/>
            <person name="Ohnishi M."/>
            <person name="Hayashi T."/>
            <person name="Thomson N.R."/>
        </authorList>
    </citation>
    <scope>NUCLEOTIDE SEQUENCE</scope>
    <source>
        <strain evidence="3">H308a</strain>
    </source>
</reference>
<dbReference type="Pfam" id="PF01757">
    <property type="entry name" value="Acyl_transf_3"/>
    <property type="match status" value="1"/>
</dbReference>
<feature type="transmembrane region" description="Helical" evidence="1">
    <location>
        <begin position="237"/>
        <end position="257"/>
    </location>
</feature>
<dbReference type="PANTHER" id="PTHR23028:SF53">
    <property type="entry name" value="ACYL_TRANSF_3 DOMAIN-CONTAINING PROTEIN"/>
    <property type="match status" value="1"/>
</dbReference>